<sequence length="153" mass="16112">MKHALTALLLLTSPAMAQSVGDCDDLASARNLQEPWEETTASYANGDVRGAVLDMMEPAAAAVHLMILSPPRNEIGDRQCKLVSLSRPDGGGAFGFLNIDFAGRSADYDPEQGLRLQIPIETFVPETGGGEPAELTVIINQSTGEITADIAGS</sequence>
<gene>
    <name evidence="2" type="ORF">CUV01_04550</name>
</gene>
<dbReference type="OrthoDB" id="7862810at2"/>
<keyword evidence="1" id="KW-0732">Signal</keyword>
<feature type="signal peptide" evidence="1">
    <location>
        <begin position="1"/>
        <end position="17"/>
    </location>
</feature>
<proteinExistence type="predicted"/>
<dbReference type="Proteomes" id="UP000233742">
    <property type="component" value="Chromosome"/>
</dbReference>
<evidence type="ECO:0000256" key="1">
    <source>
        <dbReference type="SAM" id="SignalP"/>
    </source>
</evidence>
<dbReference type="KEGG" id="paro:CUV01_04550"/>
<keyword evidence="3" id="KW-1185">Reference proteome</keyword>
<name>A0A2K9EPU7_9RHOB</name>
<evidence type="ECO:0000313" key="2">
    <source>
        <dbReference type="EMBL" id="AUH32746.1"/>
    </source>
</evidence>
<dbReference type="RefSeq" id="WP_101459420.1">
    <property type="nucleotide sequence ID" value="NZ_CP025408.1"/>
</dbReference>
<evidence type="ECO:0000313" key="3">
    <source>
        <dbReference type="Proteomes" id="UP000233742"/>
    </source>
</evidence>
<dbReference type="EMBL" id="CP025408">
    <property type="protein sequence ID" value="AUH32746.1"/>
    <property type="molecule type" value="Genomic_DNA"/>
</dbReference>
<organism evidence="2 3">
    <name type="scientific">Paracoccus tegillarcae</name>
    <dbReference type="NCBI Taxonomy" id="1529068"/>
    <lineage>
        <taxon>Bacteria</taxon>
        <taxon>Pseudomonadati</taxon>
        <taxon>Pseudomonadota</taxon>
        <taxon>Alphaproteobacteria</taxon>
        <taxon>Rhodobacterales</taxon>
        <taxon>Paracoccaceae</taxon>
        <taxon>Paracoccus</taxon>
    </lineage>
</organism>
<protein>
    <submittedName>
        <fullName evidence="2">Uncharacterized protein</fullName>
    </submittedName>
</protein>
<accession>A0A2K9EPU7</accession>
<reference evidence="2 3" key="1">
    <citation type="submission" date="2017-12" db="EMBL/GenBank/DDBJ databases">
        <authorList>
            <person name="Hurst M.R.H."/>
        </authorList>
    </citation>
    <scope>NUCLEOTIDE SEQUENCE [LARGE SCALE GENOMIC DNA]</scope>
    <source>
        <strain evidence="2 3">BM15</strain>
    </source>
</reference>
<feature type="chain" id="PRO_5014856138" evidence="1">
    <location>
        <begin position="18"/>
        <end position="153"/>
    </location>
</feature>
<dbReference type="AlphaFoldDB" id="A0A2K9EPU7"/>